<dbReference type="eggNOG" id="ENOG502SU6A">
    <property type="taxonomic scope" value="Eukaryota"/>
</dbReference>
<organism evidence="1 2">
    <name type="scientific">Capronia epimyces CBS 606.96</name>
    <dbReference type="NCBI Taxonomy" id="1182542"/>
    <lineage>
        <taxon>Eukaryota</taxon>
        <taxon>Fungi</taxon>
        <taxon>Dikarya</taxon>
        <taxon>Ascomycota</taxon>
        <taxon>Pezizomycotina</taxon>
        <taxon>Eurotiomycetes</taxon>
        <taxon>Chaetothyriomycetidae</taxon>
        <taxon>Chaetothyriales</taxon>
        <taxon>Herpotrichiellaceae</taxon>
        <taxon>Capronia</taxon>
    </lineage>
</organism>
<dbReference type="Proteomes" id="UP000019478">
    <property type="component" value="Unassembled WGS sequence"/>
</dbReference>
<proteinExistence type="predicted"/>
<protein>
    <recommendedName>
        <fullName evidence="3">Transcription factor domain-containing protein</fullName>
    </recommendedName>
</protein>
<evidence type="ECO:0000313" key="2">
    <source>
        <dbReference type="Proteomes" id="UP000019478"/>
    </source>
</evidence>
<dbReference type="RefSeq" id="XP_007729681.1">
    <property type="nucleotide sequence ID" value="XM_007731491.1"/>
</dbReference>
<comment type="caution">
    <text evidence="1">The sequence shown here is derived from an EMBL/GenBank/DDBJ whole genome shotgun (WGS) entry which is preliminary data.</text>
</comment>
<dbReference type="AlphaFoldDB" id="W9YU48"/>
<keyword evidence="2" id="KW-1185">Reference proteome</keyword>
<gene>
    <name evidence="1" type="ORF">A1O3_01344</name>
</gene>
<accession>W9YU48</accession>
<dbReference type="HOGENOM" id="CLU_011177_0_0_1"/>
<evidence type="ECO:0000313" key="1">
    <source>
        <dbReference type="EMBL" id="EXJ92791.1"/>
    </source>
</evidence>
<dbReference type="EMBL" id="AMGY01000001">
    <property type="protein sequence ID" value="EXJ92791.1"/>
    <property type="molecule type" value="Genomic_DNA"/>
</dbReference>
<dbReference type="GeneID" id="19165481"/>
<evidence type="ECO:0008006" key="3">
    <source>
        <dbReference type="Google" id="ProtNLM"/>
    </source>
</evidence>
<reference evidence="1 2" key="1">
    <citation type="submission" date="2013-03" db="EMBL/GenBank/DDBJ databases">
        <title>The Genome Sequence of Capronia epimyces CBS 606.96.</title>
        <authorList>
            <consortium name="The Broad Institute Genomics Platform"/>
            <person name="Cuomo C."/>
            <person name="de Hoog S."/>
            <person name="Gorbushina A."/>
            <person name="Walker B."/>
            <person name="Young S.K."/>
            <person name="Zeng Q."/>
            <person name="Gargeya S."/>
            <person name="Fitzgerald M."/>
            <person name="Haas B."/>
            <person name="Abouelleil A."/>
            <person name="Allen A.W."/>
            <person name="Alvarado L."/>
            <person name="Arachchi H.M."/>
            <person name="Berlin A.M."/>
            <person name="Chapman S.B."/>
            <person name="Gainer-Dewar J."/>
            <person name="Goldberg J."/>
            <person name="Griggs A."/>
            <person name="Gujja S."/>
            <person name="Hansen M."/>
            <person name="Howarth C."/>
            <person name="Imamovic A."/>
            <person name="Ireland A."/>
            <person name="Larimer J."/>
            <person name="McCowan C."/>
            <person name="Murphy C."/>
            <person name="Pearson M."/>
            <person name="Poon T.W."/>
            <person name="Priest M."/>
            <person name="Roberts A."/>
            <person name="Saif S."/>
            <person name="Shea T."/>
            <person name="Sisk P."/>
            <person name="Sykes S."/>
            <person name="Wortman J."/>
            <person name="Nusbaum C."/>
            <person name="Birren B."/>
        </authorList>
    </citation>
    <scope>NUCLEOTIDE SEQUENCE [LARGE SCALE GENOMIC DNA]</scope>
    <source>
        <strain evidence="1 2">CBS 606.96</strain>
    </source>
</reference>
<name>W9YU48_9EURO</name>
<dbReference type="OrthoDB" id="189997at2759"/>
<sequence>MSRSDLTSSYLYSLQQEKQRLEREIQHATDNSHTPTDDFEVGAHSQQALEQDYHLNITHQDVLLSPSRTVYLGPGSMARLLERVLKRMVHWCLENNVPMPDRLLPDQSSWSIQAEHSTTVKSFVITHDPRKLELQSLVPASTQRALIDHYFKTVSSEYTFLPSELEPPLLVHENPLRWYSANKDEPGGFAMSIVFAISSTLVTRDVDSNLSIISTRCLEEVRMVAQRTQSLGDPIESTRWTCTALGALALCELINPLFGQLWDLLGKALSTLDDLRQEYELIHREMDDDFRRLERSLLKMESATALHFRRPSPFCAMRLRTISEEASSSGHLPDELTVASHLLDLAEKFTISPRPPESTFERLIPVSMQLTSINSPISIHSATLYTALHPLMTNSDAASKGILNDSSMRLFHVIAHSASAVIDHFARLDGGRKIISLWMAADRVLEAGLVWASYLMYHRITTPGYRPSDSIGTRVAMSPVLKVSALLASFSARWNSATAHVQAWETVVELLWSLV</sequence>